<dbReference type="Gene3D" id="1.10.10.10">
    <property type="entry name" value="Winged helix-like DNA-binding domain superfamily/Winged helix DNA-binding domain"/>
    <property type="match status" value="1"/>
</dbReference>
<dbReference type="OrthoDB" id="9795583at2"/>
<dbReference type="AlphaFoldDB" id="A0A5C5Z7B8"/>
<dbReference type="InterPro" id="IPR005650">
    <property type="entry name" value="BlaI_family"/>
</dbReference>
<dbReference type="Proteomes" id="UP000315010">
    <property type="component" value="Unassembled WGS sequence"/>
</dbReference>
<keyword evidence="7" id="KW-1185">Reference proteome</keyword>
<gene>
    <name evidence="6" type="primary">copY</name>
    <name evidence="6" type="ORF">CA13_45530</name>
</gene>
<keyword evidence="3" id="KW-0238">DNA-binding</keyword>
<dbReference type="InterPro" id="IPR036388">
    <property type="entry name" value="WH-like_DNA-bd_sf"/>
</dbReference>
<dbReference type="Pfam" id="PF03965">
    <property type="entry name" value="Penicillinase_R"/>
    <property type="match status" value="1"/>
</dbReference>
<evidence type="ECO:0000313" key="7">
    <source>
        <dbReference type="Proteomes" id="UP000315010"/>
    </source>
</evidence>
<name>A0A5C5Z7B8_9BACT</name>
<dbReference type="SUPFAM" id="SSF46785">
    <property type="entry name" value="Winged helix' DNA-binding domain"/>
    <property type="match status" value="1"/>
</dbReference>
<evidence type="ECO:0000313" key="6">
    <source>
        <dbReference type="EMBL" id="TWT83090.1"/>
    </source>
</evidence>
<protein>
    <submittedName>
        <fullName evidence="6">Transcriptional repressor CopY</fullName>
    </submittedName>
</protein>
<accession>A0A5C5Z7B8</accession>
<dbReference type="GO" id="GO:0003677">
    <property type="term" value="F:DNA binding"/>
    <property type="evidence" value="ECO:0007669"/>
    <property type="project" value="UniProtKB-KW"/>
</dbReference>
<organism evidence="6 7">
    <name type="scientific">Novipirellula herctigrandis</name>
    <dbReference type="NCBI Taxonomy" id="2527986"/>
    <lineage>
        <taxon>Bacteria</taxon>
        <taxon>Pseudomonadati</taxon>
        <taxon>Planctomycetota</taxon>
        <taxon>Planctomycetia</taxon>
        <taxon>Pirellulales</taxon>
        <taxon>Pirellulaceae</taxon>
        <taxon>Novipirellula</taxon>
    </lineage>
</organism>
<evidence type="ECO:0000256" key="4">
    <source>
        <dbReference type="ARBA" id="ARBA00023163"/>
    </source>
</evidence>
<comment type="caution">
    <text evidence="6">The sequence shown here is derived from an EMBL/GenBank/DDBJ whole genome shotgun (WGS) entry which is preliminary data.</text>
</comment>
<evidence type="ECO:0000256" key="5">
    <source>
        <dbReference type="SAM" id="Coils"/>
    </source>
</evidence>
<dbReference type="RefSeq" id="WP_146400015.1">
    <property type="nucleotide sequence ID" value="NZ_SJPJ01000001.1"/>
</dbReference>
<proteinExistence type="inferred from homology"/>
<dbReference type="PIRSF" id="PIRSF019455">
    <property type="entry name" value="CopR_AtkY"/>
    <property type="match status" value="1"/>
</dbReference>
<reference evidence="6 7" key="1">
    <citation type="submission" date="2019-02" db="EMBL/GenBank/DDBJ databases">
        <title>Deep-cultivation of Planctomycetes and their phenomic and genomic characterization uncovers novel biology.</title>
        <authorList>
            <person name="Wiegand S."/>
            <person name="Jogler M."/>
            <person name="Boedeker C."/>
            <person name="Pinto D."/>
            <person name="Vollmers J."/>
            <person name="Rivas-Marin E."/>
            <person name="Kohn T."/>
            <person name="Peeters S.H."/>
            <person name="Heuer A."/>
            <person name="Rast P."/>
            <person name="Oberbeckmann S."/>
            <person name="Bunk B."/>
            <person name="Jeske O."/>
            <person name="Meyerdierks A."/>
            <person name="Storesund J.E."/>
            <person name="Kallscheuer N."/>
            <person name="Luecker S."/>
            <person name="Lage O.M."/>
            <person name="Pohl T."/>
            <person name="Merkel B.J."/>
            <person name="Hornburger P."/>
            <person name="Mueller R.-W."/>
            <person name="Bruemmer F."/>
            <person name="Labrenz M."/>
            <person name="Spormann A.M."/>
            <person name="Op Den Camp H."/>
            <person name="Overmann J."/>
            <person name="Amann R."/>
            <person name="Jetten M.S.M."/>
            <person name="Mascher T."/>
            <person name="Medema M.H."/>
            <person name="Devos D.P."/>
            <person name="Kaster A.-K."/>
            <person name="Ovreas L."/>
            <person name="Rohde M."/>
            <person name="Galperin M.Y."/>
            <person name="Jogler C."/>
        </authorList>
    </citation>
    <scope>NUCLEOTIDE SEQUENCE [LARGE SCALE GENOMIC DNA]</scope>
    <source>
        <strain evidence="6 7">CA13</strain>
    </source>
</reference>
<dbReference type="GO" id="GO:0045892">
    <property type="term" value="P:negative regulation of DNA-templated transcription"/>
    <property type="evidence" value="ECO:0007669"/>
    <property type="project" value="InterPro"/>
</dbReference>
<keyword evidence="2" id="KW-0805">Transcription regulation</keyword>
<comment type="similarity">
    <text evidence="1">Belongs to the BlaI transcriptional regulatory family.</text>
</comment>
<dbReference type="EMBL" id="SJPJ01000001">
    <property type="protein sequence ID" value="TWT83090.1"/>
    <property type="molecule type" value="Genomic_DNA"/>
</dbReference>
<feature type="coiled-coil region" evidence="5">
    <location>
        <begin position="100"/>
        <end position="127"/>
    </location>
</feature>
<evidence type="ECO:0000256" key="1">
    <source>
        <dbReference type="ARBA" id="ARBA00011046"/>
    </source>
</evidence>
<keyword evidence="5" id="KW-0175">Coiled coil</keyword>
<evidence type="ECO:0000256" key="2">
    <source>
        <dbReference type="ARBA" id="ARBA00023015"/>
    </source>
</evidence>
<sequence length="129" mass="14653">MTKSESPSLSPAEWEVMKVLWESGPAAARDVFAQMPAEKKWAYKTVKTLLSRLVAKEAVEYDQIGNSYLYRAAVDRDAATRREVRGVIERLVTEATSPLIAHFIEEASLSEDEIQELRRRLDQKERGKG</sequence>
<dbReference type="InterPro" id="IPR036390">
    <property type="entry name" value="WH_DNA-bd_sf"/>
</dbReference>
<keyword evidence="4" id="KW-0804">Transcription</keyword>
<dbReference type="Gene3D" id="1.10.4040.10">
    <property type="entry name" value="Penicillinase repressor domain"/>
    <property type="match status" value="1"/>
</dbReference>
<evidence type="ECO:0000256" key="3">
    <source>
        <dbReference type="ARBA" id="ARBA00023125"/>
    </source>
</evidence>